<dbReference type="GO" id="GO:0006508">
    <property type="term" value="P:proteolysis"/>
    <property type="evidence" value="ECO:0007669"/>
    <property type="project" value="UniProtKB-KW"/>
</dbReference>
<evidence type="ECO:0000259" key="8">
    <source>
        <dbReference type="Pfam" id="PF17766"/>
    </source>
</evidence>
<evidence type="ECO:0000313" key="9">
    <source>
        <dbReference type="EMBL" id="CAI0476595.1"/>
    </source>
</evidence>
<evidence type="ECO:0000256" key="6">
    <source>
        <dbReference type="ARBA" id="ARBA00022825"/>
    </source>
</evidence>
<dbReference type="Pfam" id="PF17766">
    <property type="entry name" value="fn3_6"/>
    <property type="match status" value="1"/>
</dbReference>
<evidence type="ECO:0000259" key="7">
    <source>
        <dbReference type="Pfam" id="PF00082"/>
    </source>
</evidence>
<comment type="subcellular location">
    <subcellularLocation>
        <location evidence="1">Secreted</location>
    </subcellularLocation>
</comment>
<gene>
    <name evidence="9" type="ORF">LITE_LOCUS40853</name>
</gene>
<dbReference type="Pfam" id="PF00082">
    <property type="entry name" value="Peptidase_S8"/>
    <property type="match status" value="1"/>
</dbReference>
<dbReference type="GO" id="GO:0004252">
    <property type="term" value="F:serine-type endopeptidase activity"/>
    <property type="evidence" value="ECO:0007669"/>
    <property type="project" value="InterPro"/>
</dbReference>
<comment type="caution">
    <text evidence="9">The sequence shown here is derived from an EMBL/GenBank/DDBJ whole genome shotgun (WGS) entry which is preliminary data.</text>
</comment>
<reference evidence="9" key="1">
    <citation type="submission" date="2022-08" db="EMBL/GenBank/DDBJ databases">
        <authorList>
            <person name="Gutierrez-Valencia J."/>
        </authorList>
    </citation>
    <scope>NUCLEOTIDE SEQUENCE</scope>
</reference>
<protein>
    <submittedName>
        <fullName evidence="9">Uncharacterized protein</fullName>
    </submittedName>
</protein>
<feature type="domain" description="Subtilisin-like protease fibronectin type-III" evidence="8">
    <location>
        <begin position="132"/>
        <end position="228"/>
    </location>
</feature>
<keyword evidence="4" id="KW-0732">Signal</keyword>
<dbReference type="Gene3D" id="3.40.50.200">
    <property type="entry name" value="Peptidase S8/S53 domain"/>
    <property type="match status" value="1"/>
</dbReference>
<evidence type="ECO:0000256" key="3">
    <source>
        <dbReference type="ARBA" id="ARBA00022670"/>
    </source>
</evidence>
<name>A0AAV0Q142_9ROSI</name>
<evidence type="ECO:0000256" key="1">
    <source>
        <dbReference type="ARBA" id="ARBA00004613"/>
    </source>
</evidence>
<evidence type="ECO:0000256" key="5">
    <source>
        <dbReference type="ARBA" id="ARBA00022801"/>
    </source>
</evidence>
<dbReference type="InterPro" id="IPR045051">
    <property type="entry name" value="SBT"/>
</dbReference>
<dbReference type="InterPro" id="IPR036852">
    <property type="entry name" value="Peptidase_S8/S53_dom_sf"/>
</dbReference>
<dbReference type="Proteomes" id="UP001154282">
    <property type="component" value="Unassembled WGS sequence"/>
</dbReference>
<keyword evidence="6" id="KW-0720">Serine protease</keyword>
<keyword evidence="3" id="KW-0645">Protease</keyword>
<keyword evidence="10" id="KW-1185">Reference proteome</keyword>
<dbReference type="InterPro" id="IPR041469">
    <property type="entry name" value="Subtilisin-like_FN3"/>
</dbReference>
<dbReference type="Gene3D" id="2.60.40.2310">
    <property type="match status" value="1"/>
</dbReference>
<dbReference type="InterPro" id="IPR000209">
    <property type="entry name" value="Peptidase_S8/S53_dom"/>
</dbReference>
<evidence type="ECO:0000256" key="4">
    <source>
        <dbReference type="ARBA" id="ARBA00022729"/>
    </source>
</evidence>
<dbReference type="FunFam" id="2.60.40.2310:FF:000001">
    <property type="entry name" value="Subtilisin-like protease SBT1.5"/>
    <property type="match status" value="1"/>
</dbReference>
<evidence type="ECO:0000256" key="2">
    <source>
        <dbReference type="ARBA" id="ARBA00011073"/>
    </source>
</evidence>
<dbReference type="AlphaFoldDB" id="A0AAV0Q142"/>
<dbReference type="SUPFAM" id="SSF52743">
    <property type="entry name" value="Subtilisin-like"/>
    <property type="match status" value="1"/>
</dbReference>
<feature type="domain" description="Peptidase S8/S53" evidence="7">
    <location>
        <begin position="5"/>
        <end position="61"/>
    </location>
</feature>
<keyword evidence="5" id="KW-0378">Hydrolase</keyword>
<dbReference type="EMBL" id="CAMGYJ010000009">
    <property type="protein sequence ID" value="CAI0476595.1"/>
    <property type="molecule type" value="Genomic_DNA"/>
</dbReference>
<comment type="similarity">
    <text evidence="2">Belongs to the peptidase S8 family.</text>
</comment>
<proteinExistence type="inferred from homology"/>
<sequence>MVCRGILKPDIMGPGVSILAAWPSRGTNKMKNPRFNIESGTSMSCPHLSGIAALLKHSHPTCDQDDQPADLFAIGAGHVNPLKADDPGLIYDIHPAEYIGYLCSLGYTNKQVWIITRMSIKCKTQRKIPGGQLNYPSLSVTLGRSQTLIRTVTNVGQGNSSYYVKITPPIGVRVAVKPSELHFTKVGQNAKYAVTFIRTNETRLHQQFAQGYLLWVSAKHSVRSPISVQFG</sequence>
<accession>A0AAV0Q142</accession>
<dbReference type="GO" id="GO:0005576">
    <property type="term" value="C:extracellular region"/>
    <property type="evidence" value="ECO:0007669"/>
    <property type="project" value="UniProtKB-SubCell"/>
</dbReference>
<organism evidence="9 10">
    <name type="scientific">Linum tenue</name>
    <dbReference type="NCBI Taxonomy" id="586396"/>
    <lineage>
        <taxon>Eukaryota</taxon>
        <taxon>Viridiplantae</taxon>
        <taxon>Streptophyta</taxon>
        <taxon>Embryophyta</taxon>
        <taxon>Tracheophyta</taxon>
        <taxon>Spermatophyta</taxon>
        <taxon>Magnoliopsida</taxon>
        <taxon>eudicotyledons</taxon>
        <taxon>Gunneridae</taxon>
        <taxon>Pentapetalae</taxon>
        <taxon>rosids</taxon>
        <taxon>fabids</taxon>
        <taxon>Malpighiales</taxon>
        <taxon>Linaceae</taxon>
        <taxon>Linum</taxon>
    </lineage>
</organism>
<dbReference type="PANTHER" id="PTHR10795">
    <property type="entry name" value="PROPROTEIN CONVERTASE SUBTILISIN/KEXIN"/>
    <property type="match status" value="1"/>
</dbReference>
<evidence type="ECO:0000313" key="10">
    <source>
        <dbReference type="Proteomes" id="UP001154282"/>
    </source>
</evidence>